<name>A0A251SHL1_HELAN</name>
<sequence>MGDIDAYSIFTPTCTGNGVTKRLRRKWYRVGHIGQSYDPCTEQHSIAYFNLPEVQNTLHAYRFNSSKTWVTCSGVVGMYWQDSPISVLDVYQELIISGLRIWMFSGDTDAVIPTASTRYSIYALNLTTISPWRAWYEDAQVLHGRLKLEPSSCNGNVNCSGNVHQPMLFSHLTGFSLTGISTLCKWKMYAHAHDYNINSISINSDGETFISADDLRINLWNLEVSDQCFNIIDMKPSNTEDLTG</sequence>
<organism evidence="4 5">
    <name type="scientific">Helianthus annuus</name>
    <name type="common">Common sunflower</name>
    <dbReference type="NCBI Taxonomy" id="4232"/>
    <lineage>
        <taxon>Eukaryota</taxon>
        <taxon>Viridiplantae</taxon>
        <taxon>Streptophyta</taxon>
        <taxon>Embryophyta</taxon>
        <taxon>Tracheophyta</taxon>
        <taxon>Spermatophyta</taxon>
        <taxon>Magnoliopsida</taxon>
        <taxon>eudicotyledons</taxon>
        <taxon>Gunneridae</taxon>
        <taxon>Pentapetalae</taxon>
        <taxon>asterids</taxon>
        <taxon>campanulids</taxon>
        <taxon>Asterales</taxon>
        <taxon>Asteraceae</taxon>
        <taxon>Asteroideae</taxon>
        <taxon>Heliantheae alliance</taxon>
        <taxon>Heliantheae</taxon>
        <taxon>Helianthus</taxon>
    </lineage>
</organism>
<keyword evidence="5" id="KW-1185">Reference proteome</keyword>
<keyword evidence="2" id="KW-0853">WD repeat</keyword>
<dbReference type="PANTHER" id="PTHR11871">
    <property type="entry name" value="PROTEIN PHOSPHATASE PP2A REGULATORY SUBUNIT B"/>
    <property type="match status" value="1"/>
</dbReference>
<evidence type="ECO:0008006" key="6">
    <source>
        <dbReference type="Google" id="ProtNLM"/>
    </source>
</evidence>
<dbReference type="GO" id="GO:0004185">
    <property type="term" value="F:serine-type carboxypeptidase activity"/>
    <property type="evidence" value="ECO:0007669"/>
    <property type="project" value="InterPro"/>
</dbReference>
<dbReference type="GO" id="GO:0006508">
    <property type="term" value="P:proteolysis"/>
    <property type="evidence" value="ECO:0007669"/>
    <property type="project" value="InterPro"/>
</dbReference>
<dbReference type="InterPro" id="IPR029058">
    <property type="entry name" value="AB_hydrolase_fold"/>
</dbReference>
<evidence type="ECO:0000313" key="4">
    <source>
        <dbReference type="EMBL" id="OTF98317.1"/>
    </source>
</evidence>
<evidence type="ECO:0000256" key="2">
    <source>
        <dbReference type="ARBA" id="ARBA00022574"/>
    </source>
</evidence>
<evidence type="ECO:0000256" key="3">
    <source>
        <dbReference type="ARBA" id="ARBA00022737"/>
    </source>
</evidence>
<keyword evidence="3" id="KW-0677">Repeat</keyword>
<dbReference type="InterPro" id="IPR001563">
    <property type="entry name" value="Peptidase_S10"/>
</dbReference>
<gene>
    <name evidence="4" type="ORF">HannXRQ_Chr14g0444301</name>
</gene>
<dbReference type="PRINTS" id="PR00600">
    <property type="entry name" value="PP2APR55"/>
</dbReference>
<dbReference type="Proteomes" id="UP000215914">
    <property type="component" value="Chromosome 14"/>
</dbReference>
<dbReference type="AlphaFoldDB" id="A0A251SHL1"/>
<comment type="similarity">
    <text evidence="1">Belongs to the peptidase S10 family.</text>
</comment>
<dbReference type="Gene3D" id="3.40.50.11320">
    <property type="match status" value="1"/>
</dbReference>
<dbReference type="GO" id="GO:0019888">
    <property type="term" value="F:protein phosphatase regulator activity"/>
    <property type="evidence" value="ECO:0007669"/>
    <property type="project" value="InterPro"/>
</dbReference>
<protein>
    <recommendedName>
        <fullName evidence="6">Peptidase S10, serine carboxypeptidase, Alpha/Beta hydrolase fold protein</fullName>
    </recommendedName>
</protein>
<accession>A0A251SHL1</accession>
<dbReference type="EMBL" id="CM007903">
    <property type="protein sequence ID" value="OTF98317.1"/>
    <property type="molecule type" value="Genomic_DNA"/>
</dbReference>
<dbReference type="Gene3D" id="6.10.250.940">
    <property type="match status" value="1"/>
</dbReference>
<dbReference type="STRING" id="4232.A0A251SHL1"/>
<proteinExistence type="inferred from homology"/>
<reference evidence="5" key="1">
    <citation type="journal article" date="2017" name="Nature">
        <title>The sunflower genome provides insights into oil metabolism, flowering and Asterid evolution.</title>
        <authorList>
            <person name="Badouin H."/>
            <person name="Gouzy J."/>
            <person name="Grassa C.J."/>
            <person name="Murat F."/>
            <person name="Staton S.E."/>
            <person name="Cottret L."/>
            <person name="Lelandais-Briere C."/>
            <person name="Owens G.L."/>
            <person name="Carrere S."/>
            <person name="Mayjonade B."/>
            <person name="Legrand L."/>
            <person name="Gill N."/>
            <person name="Kane N.C."/>
            <person name="Bowers J.E."/>
            <person name="Hubner S."/>
            <person name="Bellec A."/>
            <person name="Berard A."/>
            <person name="Berges H."/>
            <person name="Blanchet N."/>
            <person name="Boniface M.C."/>
            <person name="Brunel D."/>
            <person name="Catrice O."/>
            <person name="Chaidir N."/>
            <person name="Claudel C."/>
            <person name="Donnadieu C."/>
            <person name="Faraut T."/>
            <person name="Fievet G."/>
            <person name="Helmstetter N."/>
            <person name="King M."/>
            <person name="Knapp S.J."/>
            <person name="Lai Z."/>
            <person name="Le Paslier M.C."/>
            <person name="Lippi Y."/>
            <person name="Lorenzon L."/>
            <person name="Mandel J.R."/>
            <person name="Marage G."/>
            <person name="Marchand G."/>
            <person name="Marquand E."/>
            <person name="Bret-Mestries E."/>
            <person name="Morien E."/>
            <person name="Nambeesan S."/>
            <person name="Nguyen T."/>
            <person name="Pegot-Espagnet P."/>
            <person name="Pouilly N."/>
            <person name="Raftis F."/>
            <person name="Sallet E."/>
            <person name="Schiex T."/>
            <person name="Thomas J."/>
            <person name="Vandecasteele C."/>
            <person name="Vares D."/>
            <person name="Vear F."/>
            <person name="Vautrin S."/>
            <person name="Crespi M."/>
            <person name="Mangin B."/>
            <person name="Burke J.M."/>
            <person name="Salse J."/>
            <person name="Munos S."/>
            <person name="Vincourt P."/>
            <person name="Rieseberg L.H."/>
            <person name="Langlade N.B."/>
        </authorList>
    </citation>
    <scope>NUCLEOTIDE SEQUENCE [LARGE SCALE GENOMIC DNA]</scope>
    <source>
        <strain evidence="5">cv. SF193</strain>
    </source>
</reference>
<dbReference type="SUPFAM" id="SSF53474">
    <property type="entry name" value="alpha/beta-Hydrolases"/>
    <property type="match status" value="1"/>
</dbReference>
<evidence type="ECO:0000256" key="1">
    <source>
        <dbReference type="ARBA" id="ARBA00009431"/>
    </source>
</evidence>
<evidence type="ECO:0000313" key="5">
    <source>
        <dbReference type="Proteomes" id="UP000215914"/>
    </source>
</evidence>
<dbReference type="InterPro" id="IPR000009">
    <property type="entry name" value="PP2A_PR55"/>
</dbReference>
<dbReference type="GO" id="GO:0000159">
    <property type="term" value="C:protein phosphatase type 2A complex"/>
    <property type="evidence" value="ECO:0007669"/>
    <property type="project" value="InterPro"/>
</dbReference>
<dbReference type="Pfam" id="PF00450">
    <property type="entry name" value="Peptidase_S10"/>
    <property type="match status" value="1"/>
</dbReference>
<dbReference type="InParanoid" id="A0A251SHL1"/>